<reference evidence="2" key="1">
    <citation type="journal article" date="2019" name="Sci. Rep.">
        <title>Draft genome of Tanacetum cinerariifolium, the natural source of mosquito coil.</title>
        <authorList>
            <person name="Yamashiro T."/>
            <person name="Shiraishi A."/>
            <person name="Satake H."/>
            <person name="Nakayama K."/>
        </authorList>
    </citation>
    <scope>NUCLEOTIDE SEQUENCE</scope>
</reference>
<evidence type="ECO:0000313" key="2">
    <source>
        <dbReference type="EMBL" id="GEU60271.1"/>
    </source>
</evidence>
<protein>
    <submittedName>
        <fullName evidence="2">Uncharacterized protein</fullName>
    </submittedName>
</protein>
<proteinExistence type="predicted"/>
<accession>A0A6L2LEL3</accession>
<organism evidence="2">
    <name type="scientific">Tanacetum cinerariifolium</name>
    <name type="common">Dalmatian daisy</name>
    <name type="synonym">Chrysanthemum cinerariifolium</name>
    <dbReference type="NCBI Taxonomy" id="118510"/>
    <lineage>
        <taxon>Eukaryota</taxon>
        <taxon>Viridiplantae</taxon>
        <taxon>Streptophyta</taxon>
        <taxon>Embryophyta</taxon>
        <taxon>Tracheophyta</taxon>
        <taxon>Spermatophyta</taxon>
        <taxon>Magnoliopsida</taxon>
        <taxon>eudicotyledons</taxon>
        <taxon>Gunneridae</taxon>
        <taxon>Pentapetalae</taxon>
        <taxon>asterids</taxon>
        <taxon>campanulids</taxon>
        <taxon>Asterales</taxon>
        <taxon>Asteraceae</taxon>
        <taxon>Asteroideae</taxon>
        <taxon>Anthemideae</taxon>
        <taxon>Anthemidinae</taxon>
        <taxon>Tanacetum</taxon>
    </lineage>
</organism>
<dbReference type="AlphaFoldDB" id="A0A6L2LEL3"/>
<feature type="compositionally biased region" description="Acidic residues" evidence="1">
    <location>
        <begin position="244"/>
        <end position="254"/>
    </location>
</feature>
<dbReference type="EMBL" id="BKCJ010004309">
    <property type="protein sequence ID" value="GEU60271.1"/>
    <property type="molecule type" value="Genomic_DNA"/>
</dbReference>
<sequence>MDLQILKGCLAQAALTHTNQALEIGSLKRKVKKLEKKASKRTHKLSRLYKIGSSRRIESSDEASFGDQEDAFKQGRIIDNLDADKGVTLVDEAQGRNDQDMFDTGVLDDEEVVAKKEVSTAAPVSTVGEVVTTVGVEFLIIHQPPQETNLEILQARENLMEAIHAFLTEYDHIPPREKCMALLVAEERKPPIFFVDDDDDDEESSIPLRDIISELPLSIAIAPNFPITDSLIMKDGHLDTILETETDEESESSVEDLNLTPSESGDLSDIESECDMPVCDDFMTFSNLLFDSYDGSTSSDDDSFYDEDVLKENFKIYSNPLFDEESVSTKIDPHHFNAESDFIESLLSQDTLGMFFFLTLLNDDSISLPKNESFHFNHYYDPSSPRLPAKPPDDDGIHFDAEPDTRILTVKVVDDISERYVLKPRILPTRPTLSLCPVIDTLLLFSFENEDKVFNLGIHASKEEKSPHLLSHRGFKAF</sequence>
<comment type="caution">
    <text evidence="2">The sequence shown here is derived from an EMBL/GenBank/DDBJ whole genome shotgun (WGS) entry which is preliminary data.</text>
</comment>
<name>A0A6L2LEL3_TANCI</name>
<gene>
    <name evidence="2" type="ORF">Tci_032249</name>
</gene>
<evidence type="ECO:0000256" key="1">
    <source>
        <dbReference type="SAM" id="MobiDB-lite"/>
    </source>
</evidence>
<feature type="region of interest" description="Disordered" evidence="1">
    <location>
        <begin position="244"/>
        <end position="269"/>
    </location>
</feature>